<keyword evidence="3" id="KW-0808">Transferase</keyword>
<dbReference type="InterPro" id="IPR029063">
    <property type="entry name" value="SAM-dependent_MTases_sf"/>
</dbReference>
<sequence length="292" mass="32797">MVEDSILNLCGTSIPESLNIADLGCSSGPNTLLVIKEIIDVTHERCSQLQRSMPELRLFLNDLPGNDFNTIFMSLPAFYDTLNVHWLSQVPQGLQSDMGLPLNKGNIYMAKSSPPAVFKAYLDQFQSDFSLFLNLRSEEMTCGGRMVLTLMGRKGEEPSSGDCCHLWELLAQALKGMVSQGVIKEAKLDSFDLPYYTPSVKELKAVIGMEGSFVLDQLQITEINWDTNDNDDSEYYFFDKKARGQNVAKCIRAVTESLLANHFGAEIIDELFEKYAENVGEHLACQYYLFHD</sequence>
<dbReference type="GO" id="GO:0008168">
    <property type="term" value="F:methyltransferase activity"/>
    <property type="evidence" value="ECO:0007669"/>
    <property type="project" value="UniProtKB-KW"/>
</dbReference>
<dbReference type="GO" id="GO:0046872">
    <property type="term" value="F:metal ion binding"/>
    <property type="evidence" value="ECO:0007669"/>
    <property type="project" value="UniProtKB-KW"/>
</dbReference>
<dbReference type="InterPro" id="IPR005299">
    <property type="entry name" value="MeTrfase_7"/>
</dbReference>
<proteinExistence type="predicted"/>
<dbReference type="EMBL" id="QPKB01000006">
    <property type="protein sequence ID" value="RWR86390.1"/>
    <property type="molecule type" value="Genomic_DNA"/>
</dbReference>
<evidence type="ECO:0000313" key="4">
    <source>
        <dbReference type="Proteomes" id="UP000283530"/>
    </source>
</evidence>
<dbReference type="Gene3D" id="3.40.50.150">
    <property type="entry name" value="Vaccinia Virus protein VP39"/>
    <property type="match status" value="1"/>
</dbReference>
<gene>
    <name evidence="3" type="ORF">CKAN_01528600</name>
</gene>
<keyword evidence="1" id="KW-0479">Metal-binding</keyword>
<dbReference type="PANTHER" id="PTHR31009">
    <property type="entry name" value="S-ADENOSYL-L-METHIONINE:CARBOXYL METHYLTRANSFERASE FAMILY PROTEIN"/>
    <property type="match status" value="1"/>
</dbReference>
<evidence type="ECO:0000256" key="2">
    <source>
        <dbReference type="ARBA" id="ARBA00022842"/>
    </source>
</evidence>
<organism evidence="3 4">
    <name type="scientific">Cinnamomum micranthum f. kanehirae</name>
    <dbReference type="NCBI Taxonomy" id="337451"/>
    <lineage>
        <taxon>Eukaryota</taxon>
        <taxon>Viridiplantae</taxon>
        <taxon>Streptophyta</taxon>
        <taxon>Embryophyta</taxon>
        <taxon>Tracheophyta</taxon>
        <taxon>Spermatophyta</taxon>
        <taxon>Magnoliopsida</taxon>
        <taxon>Magnoliidae</taxon>
        <taxon>Laurales</taxon>
        <taxon>Lauraceae</taxon>
        <taxon>Cinnamomum</taxon>
    </lineage>
</organism>
<protein>
    <submittedName>
        <fullName evidence="3">SABATH methyltransferase 22</fullName>
    </submittedName>
</protein>
<keyword evidence="2" id="KW-0460">Magnesium</keyword>
<dbReference type="AlphaFoldDB" id="A0A443P6I9"/>
<comment type="caution">
    <text evidence="3">The sequence shown here is derived from an EMBL/GenBank/DDBJ whole genome shotgun (WGS) entry which is preliminary data.</text>
</comment>
<dbReference type="Pfam" id="PF03492">
    <property type="entry name" value="Methyltransf_7"/>
    <property type="match status" value="2"/>
</dbReference>
<evidence type="ECO:0000313" key="3">
    <source>
        <dbReference type="EMBL" id="RWR86390.1"/>
    </source>
</evidence>
<dbReference type="Proteomes" id="UP000283530">
    <property type="component" value="Unassembled WGS sequence"/>
</dbReference>
<keyword evidence="4" id="KW-1185">Reference proteome</keyword>
<dbReference type="GO" id="GO:0032259">
    <property type="term" value="P:methylation"/>
    <property type="evidence" value="ECO:0007669"/>
    <property type="project" value="UniProtKB-KW"/>
</dbReference>
<evidence type="ECO:0000256" key="1">
    <source>
        <dbReference type="ARBA" id="ARBA00022723"/>
    </source>
</evidence>
<name>A0A443P6I9_9MAGN</name>
<dbReference type="Gene3D" id="1.10.1200.270">
    <property type="entry name" value="Methyltransferase, alpha-helical capping domain"/>
    <property type="match status" value="1"/>
</dbReference>
<dbReference type="InterPro" id="IPR042086">
    <property type="entry name" value="MeTrfase_capping"/>
</dbReference>
<accession>A0A443P6I9</accession>
<reference evidence="3 4" key="1">
    <citation type="journal article" date="2019" name="Nat. Plants">
        <title>Stout camphor tree genome fills gaps in understanding of flowering plant genome evolution.</title>
        <authorList>
            <person name="Chaw S.M."/>
            <person name="Liu Y.C."/>
            <person name="Wu Y.W."/>
            <person name="Wang H.Y."/>
            <person name="Lin C.I."/>
            <person name="Wu C.S."/>
            <person name="Ke H.M."/>
            <person name="Chang L.Y."/>
            <person name="Hsu C.Y."/>
            <person name="Yang H.T."/>
            <person name="Sudianto E."/>
            <person name="Hsu M.H."/>
            <person name="Wu K.P."/>
            <person name="Wang L.N."/>
            <person name="Leebens-Mack J.H."/>
            <person name="Tsai I.J."/>
        </authorList>
    </citation>
    <scope>NUCLEOTIDE SEQUENCE [LARGE SCALE GENOMIC DNA]</scope>
    <source>
        <strain evidence="4">cv. Chaw 1501</strain>
        <tissue evidence="3">Young leaves</tissue>
    </source>
</reference>
<keyword evidence="3" id="KW-0489">Methyltransferase</keyword>
<dbReference type="OrthoDB" id="1523883at2759"/>
<dbReference type="SUPFAM" id="SSF53335">
    <property type="entry name" value="S-adenosyl-L-methionine-dependent methyltransferases"/>
    <property type="match status" value="1"/>
</dbReference>